<dbReference type="Proteomes" id="UP000245910">
    <property type="component" value="Chromosome I"/>
</dbReference>
<dbReference type="EMBL" id="LN649229">
    <property type="protein sequence ID" value="CEI64719.1"/>
    <property type="molecule type" value="Genomic_DNA"/>
</dbReference>
<protein>
    <submittedName>
        <fullName evidence="2">Uncharacterized protein</fullName>
    </submittedName>
</protein>
<dbReference type="AlphaFoldDB" id="A0A2L2T524"/>
<feature type="region of interest" description="Disordered" evidence="1">
    <location>
        <begin position="22"/>
        <end position="59"/>
    </location>
</feature>
<sequence length="212" mass="24341">MHPGAPQALTVKEVGVEVRVFNTTPISSPTKKRKAKEDDSLSPKREKTQKTGSKTYETSDREQAITQIAYYMPSVTESSKVKILWKEAGGNYRSAKQIVFAETRTQTEVEHEALQRHDAFQEQAYAARNRMYITYIARKRIKHLLAINKPSEFLFCAMEFQPLDVLRPTLARDIKAQDAKEIAAFLQRRYSIANESFLTNRCHAFSFVLLYS</sequence>
<evidence type="ECO:0000313" key="3">
    <source>
        <dbReference type="Proteomes" id="UP000245910"/>
    </source>
</evidence>
<organism evidence="2 3">
    <name type="scientific">Fusarium venenatum</name>
    <dbReference type="NCBI Taxonomy" id="56646"/>
    <lineage>
        <taxon>Eukaryota</taxon>
        <taxon>Fungi</taxon>
        <taxon>Dikarya</taxon>
        <taxon>Ascomycota</taxon>
        <taxon>Pezizomycotina</taxon>
        <taxon>Sordariomycetes</taxon>
        <taxon>Hypocreomycetidae</taxon>
        <taxon>Hypocreales</taxon>
        <taxon>Nectriaceae</taxon>
        <taxon>Fusarium</taxon>
    </lineage>
</organism>
<dbReference type="OrthoDB" id="5090193at2759"/>
<feature type="compositionally biased region" description="Basic and acidic residues" evidence="1">
    <location>
        <begin position="35"/>
        <end position="49"/>
    </location>
</feature>
<reference evidence="3" key="1">
    <citation type="submission" date="2014-10" db="EMBL/GenBank/DDBJ databases">
        <authorList>
            <person name="King R."/>
        </authorList>
    </citation>
    <scope>NUCLEOTIDE SEQUENCE [LARGE SCALE GENOMIC DNA]</scope>
    <source>
        <strain evidence="3">A3/5</strain>
    </source>
</reference>
<keyword evidence="3" id="KW-1185">Reference proteome</keyword>
<accession>A0A2L2T524</accession>
<evidence type="ECO:0000256" key="1">
    <source>
        <dbReference type="SAM" id="MobiDB-lite"/>
    </source>
</evidence>
<proteinExistence type="predicted"/>
<name>A0A2L2T524_9HYPO</name>
<evidence type="ECO:0000313" key="2">
    <source>
        <dbReference type="EMBL" id="CEI64719.1"/>
    </source>
</evidence>